<evidence type="ECO:0000313" key="2">
    <source>
        <dbReference type="Proteomes" id="UP000535020"/>
    </source>
</evidence>
<comment type="caution">
    <text evidence="1">The sequence shown here is derived from an EMBL/GenBank/DDBJ whole genome shotgun (WGS) entry which is preliminary data.</text>
</comment>
<dbReference type="AlphaFoldDB" id="A0A7Y9C5H1"/>
<protein>
    <submittedName>
        <fullName evidence="1">Uncharacterized protein</fullName>
    </submittedName>
</protein>
<dbReference type="Proteomes" id="UP000535020">
    <property type="component" value="Unassembled WGS sequence"/>
</dbReference>
<sequence>MKILQFFSFTSITRAFTNELGPEYIGPTHKYDSSEGCEYLDENLHMQEDAFDDTEFENY</sequence>
<accession>A0A7Y9C5H1</accession>
<keyword evidence="2" id="KW-1185">Reference proteome</keyword>
<gene>
    <name evidence="1" type="ORF">HZF10_05590</name>
</gene>
<dbReference type="EMBL" id="JACBJI010000002">
    <property type="protein sequence ID" value="NYA70384.1"/>
    <property type="molecule type" value="Genomic_DNA"/>
</dbReference>
<name>A0A7Y9C5H1_9FLAO</name>
<proteinExistence type="predicted"/>
<dbReference type="RefSeq" id="WP_176005197.1">
    <property type="nucleotide sequence ID" value="NZ_JABWMI010000006.1"/>
</dbReference>
<organism evidence="1 2">
    <name type="scientific">Flavobacterium agri</name>
    <dbReference type="NCBI Taxonomy" id="2743471"/>
    <lineage>
        <taxon>Bacteria</taxon>
        <taxon>Pseudomonadati</taxon>
        <taxon>Bacteroidota</taxon>
        <taxon>Flavobacteriia</taxon>
        <taxon>Flavobacteriales</taxon>
        <taxon>Flavobacteriaceae</taxon>
        <taxon>Flavobacterium</taxon>
    </lineage>
</organism>
<reference evidence="1 2" key="1">
    <citation type="submission" date="2020-07" db="EMBL/GenBank/DDBJ databases">
        <authorList>
            <person name="Sun Q."/>
        </authorList>
    </citation>
    <scope>NUCLEOTIDE SEQUENCE [LARGE SCALE GENOMIC DNA]</scope>
    <source>
        <strain evidence="1 2">MAH-1</strain>
    </source>
</reference>
<evidence type="ECO:0000313" key="1">
    <source>
        <dbReference type="EMBL" id="NYA70384.1"/>
    </source>
</evidence>